<feature type="chain" id="PRO_5041155811" description="GTA TIM-barrel-like domain-containing protein" evidence="1">
    <location>
        <begin position="25"/>
        <end position="365"/>
    </location>
</feature>
<evidence type="ECO:0000313" key="3">
    <source>
        <dbReference type="Proteomes" id="UP001155027"/>
    </source>
</evidence>
<evidence type="ECO:0000313" key="2">
    <source>
        <dbReference type="EMBL" id="MCS3678505.1"/>
    </source>
</evidence>
<keyword evidence="1" id="KW-0732">Signal</keyword>
<sequence length="365" mass="39893">MRQPLHCLCLATGLALGVLFVAGAGCGKTDGAPPAAADTLAPSEPIFDVRSVTLDARNRPDSSLLVRLRDLGVTHLTLVAFGWQKAPDVPTVRADTGDGWYSESHRGVRALARQADALGMGVILKPHLWVGGYDEAQDRSDIGFDTEADWAAWEADYRRFLMLYARLAAEVDADALVLGTELTRSATERPDFWRGLAEAARTVYDGNLTYAANWHKAYDSIQFWDALDYVGVQAYFPLTDATDPSLAALRTGWGPHRAALAEIHERTGRPVLLTEVGYRSAEGAAARPWEWPERDDGAAPDAALQARCYRAFLSTVGRAPWLKGGIIWKWHPPAEVEGPTAFTPQGKPAERVLRRWFTGAAPSQS</sequence>
<reference evidence="2" key="1">
    <citation type="submission" date="2022-08" db="EMBL/GenBank/DDBJ databases">
        <title>Genomic Encyclopedia of Type Strains, Phase V (KMG-V): Genome sequencing to study the core and pangenomes of soil and plant-associated prokaryotes.</title>
        <authorList>
            <person name="Whitman W."/>
        </authorList>
    </citation>
    <scope>NUCLEOTIDE SEQUENCE</scope>
    <source>
        <strain evidence="2">0</strain>
    </source>
</reference>
<dbReference type="SUPFAM" id="SSF51445">
    <property type="entry name" value="(Trans)glycosidases"/>
    <property type="match status" value="1"/>
</dbReference>
<accession>A0A9X2Q5R6</accession>
<dbReference type="InterPro" id="IPR055151">
    <property type="entry name" value="GH113"/>
</dbReference>
<evidence type="ECO:0008006" key="4">
    <source>
        <dbReference type="Google" id="ProtNLM"/>
    </source>
</evidence>
<organism evidence="2 3">
    <name type="scientific">Salinibacter ruber</name>
    <dbReference type="NCBI Taxonomy" id="146919"/>
    <lineage>
        <taxon>Bacteria</taxon>
        <taxon>Pseudomonadati</taxon>
        <taxon>Rhodothermota</taxon>
        <taxon>Rhodothermia</taxon>
        <taxon>Rhodothermales</taxon>
        <taxon>Salinibacteraceae</taxon>
        <taxon>Salinibacter</taxon>
    </lineage>
</organism>
<gene>
    <name evidence="2" type="ORF">GGP71_002436</name>
</gene>
<dbReference type="PROSITE" id="PS51257">
    <property type="entry name" value="PROKAR_LIPOPROTEIN"/>
    <property type="match status" value="1"/>
</dbReference>
<proteinExistence type="predicted"/>
<dbReference type="Gene3D" id="3.20.20.80">
    <property type="entry name" value="Glycosidases"/>
    <property type="match status" value="1"/>
</dbReference>
<evidence type="ECO:0000256" key="1">
    <source>
        <dbReference type="SAM" id="SignalP"/>
    </source>
</evidence>
<comment type="caution">
    <text evidence="2">The sequence shown here is derived from an EMBL/GenBank/DDBJ whole genome shotgun (WGS) entry which is preliminary data.</text>
</comment>
<dbReference type="InterPro" id="IPR017853">
    <property type="entry name" value="GH"/>
</dbReference>
<dbReference type="Pfam" id="PF22612">
    <property type="entry name" value="GH113"/>
    <property type="match status" value="1"/>
</dbReference>
<name>A0A9X2Q5R6_9BACT</name>
<dbReference type="CDD" id="cd19608">
    <property type="entry name" value="GH113_mannanase-like"/>
    <property type="match status" value="1"/>
</dbReference>
<feature type="signal peptide" evidence="1">
    <location>
        <begin position="1"/>
        <end position="24"/>
    </location>
</feature>
<protein>
    <recommendedName>
        <fullName evidence="4">GTA TIM-barrel-like domain-containing protein</fullName>
    </recommendedName>
</protein>
<dbReference type="AlphaFoldDB" id="A0A9X2Q5R6"/>
<dbReference type="Proteomes" id="UP001155027">
    <property type="component" value="Unassembled WGS sequence"/>
</dbReference>
<dbReference type="RefSeq" id="WP_251929940.1">
    <property type="nucleotide sequence ID" value="NZ_CALTRV010000004.1"/>
</dbReference>
<dbReference type="EMBL" id="JANUAU010000007">
    <property type="protein sequence ID" value="MCS3678505.1"/>
    <property type="molecule type" value="Genomic_DNA"/>
</dbReference>